<dbReference type="UniPathway" id="UPA00379">
    <property type="reaction ID" value="UER00551"/>
</dbReference>
<dbReference type="Gene3D" id="3.20.20.140">
    <property type="entry name" value="Metal-dependent hydrolases"/>
    <property type="match status" value="1"/>
</dbReference>
<dbReference type="PANTHER" id="PTHR42752">
    <property type="entry name" value="IMIDAZOLONEPROPIONASE"/>
    <property type="match status" value="1"/>
</dbReference>
<name>A0A0R3K209_CALMK</name>
<dbReference type="Pfam" id="PF01979">
    <property type="entry name" value="Amidohydro_1"/>
    <property type="match status" value="1"/>
</dbReference>
<keyword evidence="3 7" id="KW-0378">Hydrolase</keyword>
<dbReference type="GO" id="GO:0019557">
    <property type="term" value="P:L-histidine catabolic process to glutamate and formate"/>
    <property type="evidence" value="ECO:0007669"/>
    <property type="project" value="UniProtKB-UniPathway"/>
</dbReference>
<keyword evidence="5 7" id="KW-0862">Zinc</keyword>
<feature type="binding site" evidence="7">
    <location>
        <position position="325"/>
    </location>
    <ligand>
        <name>Fe(3+)</name>
        <dbReference type="ChEBI" id="CHEBI:29034"/>
    </ligand>
</feature>
<dbReference type="STRING" id="908809.ABG79_00367"/>
<evidence type="ECO:0000313" key="9">
    <source>
        <dbReference type="EMBL" id="KRQ87566.1"/>
    </source>
</evidence>
<feature type="binding site" evidence="7">
    <location>
        <position position="251"/>
    </location>
    <ligand>
        <name>Fe(3+)</name>
        <dbReference type="ChEBI" id="CHEBI:29034"/>
    </ligand>
</feature>
<feature type="binding site" evidence="7">
    <location>
        <position position="83"/>
    </location>
    <ligand>
        <name>Fe(3+)</name>
        <dbReference type="ChEBI" id="CHEBI:29034"/>
    </ligand>
</feature>
<feature type="binding site" evidence="7">
    <location>
        <position position="153"/>
    </location>
    <ligand>
        <name>N-formimidoyl-L-glutamate</name>
        <dbReference type="ChEBI" id="CHEBI:58928"/>
    </ligand>
</feature>
<evidence type="ECO:0000256" key="3">
    <source>
        <dbReference type="ARBA" id="ARBA00022801"/>
    </source>
</evidence>
<dbReference type="FunFam" id="3.20.20.140:FF:000007">
    <property type="entry name" value="Imidazolonepropionase"/>
    <property type="match status" value="1"/>
</dbReference>
<dbReference type="Gene3D" id="2.30.40.10">
    <property type="entry name" value="Urease, subunit C, domain 1"/>
    <property type="match status" value="1"/>
</dbReference>
<comment type="function">
    <text evidence="7">Catalyzes the hydrolytic cleavage of the carbon-nitrogen bond in imidazolone-5-propanoate to yield N-formimidoyl-L-glutamate. It is the third step in the universal histidine degradation pathway.</text>
</comment>
<evidence type="ECO:0000256" key="6">
    <source>
        <dbReference type="ARBA" id="ARBA00023004"/>
    </source>
</evidence>
<dbReference type="PANTHER" id="PTHR42752:SF1">
    <property type="entry name" value="IMIDAZOLONEPROPIONASE-RELATED"/>
    <property type="match status" value="1"/>
</dbReference>
<accession>A0A0R3K209</accession>
<feature type="binding site" evidence="7">
    <location>
        <position position="81"/>
    </location>
    <ligand>
        <name>Fe(3+)</name>
        <dbReference type="ChEBI" id="CHEBI:29034"/>
    </ligand>
</feature>
<proteinExistence type="inferred from homology"/>
<gene>
    <name evidence="7 9" type="primary">hutI</name>
    <name evidence="9" type="ORF">ABG79_00367</name>
</gene>
<feature type="domain" description="Amidohydrolase-related" evidence="8">
    <location>
        <begin position="73"/>
        <end position="413"/>
    </location>
</feature>
<evidence type="ECO:0000256" key="5">
    <source>
        <dbReference type="ARBA" id="ARBA00022833"/>
    </source>
</evidence>
<keyword evidence="6 7" id="KW-0408">Iron</keyword>
<keyword evidence="7" id="KW-0963">Cytoplasm</keyword>
<dbReference type="AlphaFoldDB" id="A0A0R3K209"/>
<dbReference type="InterPro" id="IPR011059">
    <property type="entry name" value="Metal-dep_hydrolase_composite"/>
</dbReference>
<feature type="binding site" evidence="7">
    <location>
        <position position="90"/>
    </location>
    <ligand>
        <name>4-imidazolone-5-propanoate</name>
        <dbReference type="ChEBI" id="CHEBI:77893"/>
    </ligand>
</feature>
<dbReference type="InterPro" id="IPR032466">
    <property type="entry name" value="Metal_Hydrolase"/>
</dbReference>
<dbReference type="PATRIC" id="fig|908809.3.peg.370"/>
<evidence type="ECO:0000256" key="7">
    <source>
        <dbReference type="HAMAP-Rule" id="MF_00372"/>
    </source>
</evidence>
<dbReference type="GO" id="GO:0050480">
    <property type="term" value="F:imidazolonepropionase activity"/>
    <property type="evidence" value="ECO:0007669"/>
    <property type="project" value="UniProtKB-UniRule"/>
</dbReference>
<feature type="binding site" evidence="7">
    <location>
        <position position="83"/>
    </location>
    <ligand>
        <name>Zn(2+)</name>
        <dbReference type="ChEBI" id="CHEBI:29105"/>
    </ligand>
</feature>
<dbReference type="NCBIfam" id="TIGR01224">
    <property type="entry name" value="hutI"/>
    <property type="match status" value="1"/>
</dbReference>
<dbReference type="EC" id="3.5.2.7" evidence="1 7"/>
<evidence type="ECO:0000256" key="4">
    <source>
        <dbReference type="ARBA" id="ARBA00022808"/>
    </source>
</evidence>
<keyword evidence="4 7" id="KW-0369">Histidine metabolism</keyword>
<feature type="binding site" evidence="7">
    <location>
        <position position="153"/>
    </location>
    <ligand>
        <name>4-imidazolone-5-propanoate</name>
        <dbReference type="ChEBI" id="CHEBI:77893"/>
    </ligand>
</feature>
<sequence>MKNKLLIKNASEVVTCSGFEAKKGQNMNELNIIEDGAVVVEDGIIKLVGKTQEVLRNIDEKEYEVIDAKGKAILPGFIDSHTHFVFGGYRADEYYLRLKGATYMEIMQKGGGIINSVRGTRQASKEELVELGLKRLNSMLSFGVTTVEGKSGYGLDFDTEVKQLEVYEELNKIHPVDIVKTYLGAHSVPTEYKGRGMDYIEYIIKEVLPYIKEKNLAEFVDVFCEKNVFSIEESRRLLLAAKQMGFKLKMHADEIVSLGGAELAAEVGATSADHLLQASDEGIKSMAEKGVIATLLPATAFSLREHYARARHMIDSGASVALASDFNPGSCFTENLAFVVALSTLYMNMTLEEAITAITINAAAAIGREKEIGSLDQGKQADIVILEHPSYKFIPYHIGISSVEKVIKRGKLVFDKERDDRYAY</sequence>
<comment type="similarity">
    <text evidence="7">Belongs to the metallo-dependent hydrolases superfamily. HutI family.</text>
</comment>
<comment type="cofactor">
    <cofactor evidence="7">
        <name>Zn(2+)</name>
        <dbReference type="ChEBI" id="CHEBI:29105"/>
    </cofactor>
    <cofactor evidence="7">
        <name>Fe(3+)</name>
        <dbReference type="ChEBI" id="CHEBI:29034"/>
    </cofactor>
    <text evidence="7">Binds 1 zinc or iron ion per subunit.</text>
</comment>
<dbReference type="CDD" id="cd01296">
    <property type="entry name" value="Imidazolone-5PH"/>
    <property type="match status" value="1"/>
</dbReference>
<dbReference type="InterPro" id="IPR006680">
    <property type="entry name" value="Amidohydro-rel"/>
</dbReference>
<organism evidence="9 10">
    <name type="scientific">Caloramator mitchellensis</name>
    <dbReference type="NCBI Taxonomy" id="908809"/>
    <lineage>
        <taxon>Bacteria</taxon>
        <taxon>Bacillati</taxon>
        <taxon>Bacillota</taxon>
        <taxon>Clostridia</taxon>
        <taxon>Eubacteriales</taxon>
        <taxon>Clostridiaceae</taxon>
        <taxon>Caloramator</taxon>
    </lineage>
</organism>
<dbReference type="SUPFAM" id="SSF51556">
    <property type="entry name" value="Metallo-dependent hydrolases"/>
    <property type="match status" value="1"/>
</dbReference>
<comment type="catalytic activity">
    <reaction evidence="7">
        <text>4-imidazolone-5-propanoate + H2O = N-formimidoyl-L-glutamate</text>
        <dbReference type="Rhea" id="RHEA:23660"/>
        <dbReference type="ChEBI" id="CHEBI:15377"/>
        <dbReference type="ChEBI" id="CHEBI:58928"/>
        <dbReference type="ChEBI" id="CHEBI:77893"/>
        <dbReference type="EC" id="3.5.2.7"/>
    </reaction>
</comment>
<comment type="subcellular location">
    <subcellularLocation>
        <location evidence="7">Cytoplasm</location>
    </subcellularLocation>
</comment>
<reference evidence="9 10" key="1">
    <citation type="submission" date="2015-09" db="EMBL/GenBank/DDBJ databases">
        <title>Draft genome sequence of a Caloramator mitchellensis, a moderate thermophile from the Great Artesian Basin of Australia.</title>
        <authorList>
            <person name="Patel B.K."/>
        </authorList>
    </citation>
    <scope>NUCLEOTIDE SEQUENCE [LARGE SCALE GENOMIC DNA]</scope>
    <source>
        <strain evidence="9 10">VF08</strain>
    </source>
</reference>
<feature type="binding site" evidence="7">
    <location>
        <position position="81"/>
    </location>
    <ligand>
        <name>Zn(2+)</name>
        <dbReference type="ChEBI" id="CHEBI:29105"/>
    </ligand>
</feature>
<dbReference type="SUPFAM" id="SSF51338">
    <property type="entry name" value="Composite domain of metallo-dependent hydrolases"/>
    <property type="match status" value="1"/>
</dbReference>
<dbReference type="HAMAP" id="MF_00372">
    <property type="entry name" value="HutI"/>
    <property type="match status" value="1"/>
</dbReference>
<evidence type="ECO:0000313" key="10">
    <source>
        <dbReference type="Proteomes" id="UP000052015"/>
    </source>
</evidence>
<dbReference type="OrthoDB" id="9776455at2"/>
<dbReference type="Proteomes" id="UP000052015">
    <property type="component" value="Unassembled WGS sequence"/>
</dbReference>
<comment type="caution">
    <text evidence="9">The sequence shown here is derived from an EMBL/GenBank/DDBJ whole genome shotgun (WGS) entry which is preliminary data.</text>
</comment>
<dbReference type="InterPro" id="IPR005920">
    <property type="entry name" value="HutI"/>
</dbReference>
<feature type="binding site" evidence="7">
    <location>
        <position position="251"/>
    </location>
    <ligand>
        <name>Zn(2+)</name>
        <dbReference type="ChEBI" id="CHEBI:29105"/>
    </ligand>
</feature>
<feature type="binding site" evidence="7">
    <location>
        <position position="186"/>
    </location>
    <ligand>
        <name>4-imidazolone-5-propanoate</name>
        <dbReference type="ChEBI" id="CHEBI:77893"/>
    </ligand>
</feature>
<dbReference type="GO" id="GO:0005506">
    <property type="term" value="F:iron ion binding"/>
    <property type="evidence" value="ECO:0007669"/>
    <property type="project" value="UniProtKB-UniRule"/>
</dbReference>
<keyword evidence="10" id="KW-1185">Reference proteome</keyword>
<dbReference type="GO" id="GO:0008270">
    <property type="term" value="F:zinc ion binding"/>
    <property type="evidence" value="ECO:0007669"/>
    <property type="project" value="UniProtKB-UniRule"/>
</dbReference>
<dbReference type="RefSeq" id="WP_057976532.1">
    <property type="nucleotide sequence ID" value="NZ_LKHP01000002.1"/>
</dbReference>
<feature type="binding site" evidence="7">
    <location>
        <position position="254"/>
    </location>
    <ligand>
        <name>4-imidazolone-5-propanoate</name>
        <dbReference type="ChEBI" id="CHEBI:77893"/>
    </ligand>
</feature>
<evidence type="ECO:0000256" key="1">
    <source>
        <dbReference type="ARBA" id="ARBA00012864"/>
    </source>
</evidence>
<dbReference type="GO" id="GO:0005737">
    <property type="term" value="C:cytoplasm"/>
    <property type="evidence" value="ECO:0007669"/>
    <property type="project" value="UniProtKB-SubCell"/>
</dbReference>
<feature type="binding site" evidence="7">
    <location>
        <position position="325"/>
    </location>
    <ligand>
        <name>Zn(2+)</name>
        <dbReference type="ChEBI" id="CHEBI:29105"/>
    </ligand>
</feature>
<protein>
    <recommendedName>
        <fullName evidence="1 7">Imidazolonepropionase</fullName>
        <ecNumber evidence="1 7">3.5.2.7</ecNumber>
    </recommendedName>
    <alternativeName>
        <fullName evidence="7">Imidazolone-5-propionate hydrolase</fullName>
    </alternativeName>
</protein>
<keyword evidence="2 7" id="KW-0479">Metal-binding</keyword>
<dbReference type="EMBL" id="LKHP01000002">
    <property type="protein sequence ID" value="KRQ87566.1"/>
    <property type="molecule type" value="Genomic_DNA"/>
</dbReference>
<dbReference type="GO" id="GO:0019556">
    <property type="term" value="P:L-histidine catabolic process to glutamate and formamide"/>
    <property type="evidence" value="ECO:0007669"/>
    <property type="project" value="UniProtKB-UniRule"/>
</dbReference>
<evidence type="ECO:0000259" key="8">
    <source>
        <dbReference type="Pfam" id="PF01979"/>
    </source>
</evidence>
<evidence type="ECO:0000256" key="2">
    <source>
        <dbReference type="ARBA" id="ARBA00022723"/>
    </source>
</evidence>
<feature type="binding site" evidence="7">
    <location>
        <position position="330"/>
    </location>
    <ligand>
        <name>4-imidazolone-5-propanoate</name>
        <dbReference type="ChEBI" id="CHEBI:77893"/>
    </ligand>
</feature>
<comment type="pathway">
    <text evidence="7">Amino-acid degradation; L-histidine degradation into L-glutamate; N-formimidoyl-L-glutamate from L-histidine: step 3/3.</text>
</comment>
<feature type="binding site" evidence="7">
    <location>
        <position position="327"/>
    </location>
    <ligand>
        <name>N-formimidoyl-L-glutamate</name>
        <dbReference type="ChEBI" id="CHEBI:58928"/>
    </ligand>
</feature>
<feature type="binding site" evidence="7">
    <location>
        <position position="329"/>
    </location>
    <ligand>
        <name>N-formimidoyl-L-glutamate</name>
        <dbReference type="ChEBI" id="CHEBI:58928"/>
    </ligand>
</feature>